<dbReference type="EMBL" id="BKZQ01000032">
    <property type="protein sequence ID" value="GER70968.1"/>
    <property type="molecule type" value="Genomic_DNA"/>
</dbReference>
<feature type="compositionally biased region" description="Polar residues" evidence="1">
    <location>
        <begin position="131"/>
        <end position="151"/>
    </location>
</feature>
<gene>
    <name evidence="3" type="ORF">BpJC7_22710</name>
</gene>
<evidence type="ECO:0000256" key="2">
    <source>
        <dbReference type="SAM" id="Phobius"/>
    </source>
</evidence>
<keyword evidence="2" id="KW-0812">Transmembrane</keyword>
<comment type="caution">
    <text evidence="3">The sequence shown here is derived from an EMBL/GenBank/DDBJ whole genome shotgun (WGS) entry which is preliminary data.</text>
</comment>
<dbReference type="Proteomes" id="UP000391919">
    <property type="component" value="Unassembled WGS sequence"/>
</dbReference>
<keyword evidence="2" id="KW-0472">Membrane</keyword>
<reference evidence="3 4" key="1">
    <citation type="submission" date="2019-09" db="EMBL/GenBank/DDBJ databases">
        <title>Draft genome sequence of Bacillus sp. JC-7.</title>
        <authorList>
            <person name="Tanaka N."/>
            <person name="Shiwa Y."/>
            <person name="Fujita N."/>
            <person name="Tanasupawat S."/>
        </authorList>
    </citation>
    <scope>NUCLEOTIDE SEQUENCE [LARGE SCALE GENOMIC DNA]</scope>
    <source>
        <strain evidence="3 4">JC-7</strain>
    </source>
</reference>
<feature type="transmembrane region" description="Helical" evidence="2">
    <location>
        <begin position="6"/>
        <end position="23"/>
    </location>
</feature>
<accession>A0A5J4JK89</accession>
<keyword evidence="2" id="KW-1133">Transmembrane helix</keyword>
<feature type="region of interest" description="Disordered" evidence="1">
    <location>
        <begin position="125"/>
        <end position="170"/>
    </location>
</feature>
<name>A0A5J4JK89_9BACI</name>
<organism evidence="3 4">
    <name type="scientific">Weizmannia acidilactici</name>
    <dbReference type="NCBI Taxonomy" id="2607726"/>
    <lineage>
        <taxon>Bacteria</taxon>
        <taxon>Bacillati</taxon>
        <taxon>Bacillota</taxon>
        <taxon>Bacilli</taxon>
        <taxon>Bacillales</taxon>
        <taxon>Bacillaceae</taxon>
        <taxon>Heyndrickxia</taxon>
    </lineage>
</organism>
<dbReference type="RefSeq" id="WP_151681474.1">
    <property type="nucleotide sequence ID" value="NZ_BKZP01000038.1"/>
</dbReference>
<protein>
    <submittedName>
        <fullName evidence="3">Uncharacterized protein</fullName>
    </submittedName>
</protein>
<dbReference type="AlphaFoldDB" id="A0A5J4JK89"/>
<sequence length="170" mass="19414">MSWLIGIIIIIVLVHFLIIKPLTQRNRPQVYEPGRNMYNGDEDRPEMGGWSGMEGTGMGRFGTFAGGLATGALLTYLLEQGRIGFDQFQYLQYLDDHELLRELEDQNILQLDEIDQLQDELSRRFGDSSENDWNQDNGESNYDQADTNPNEQQDDNDFGGWDNGSDGSWI</sequence>
<evidence type="ECO:0000313" key="4">
    <source>
        <dbReference type="Proteomes" id="UP000391919"/>
    </source>
</evidence>
<evidence type="ECO:0000313" key="3">
    <source>
        <dbReference type="EMBL" id="GER70968.1"/>
    </source>
</evidence>
<keyword evidence="4" id="KW-1185">Reference proteome</keyword>
<evidence type="ECO:0000256" key="1">
    <source>
        <dbReference type="SAM" id="MobiDB-lite"/>
    </source>
</evidence>
<proteinExistence type="predicted"/>